<dbReference type="EMBL" id="JAGYWB010000009">
    <property type="protein sequence ID" value="KAI0510152.1"/>
    <property type="molecule type" value="Genomic_DNA"/>
</dbReference>
<proteinExistence type="predicted"/>
<dbReference type="OrthoDB" id="1928523at2759"/>
<sequence>MEMEEVMVLSNIMAMDKAGNVVLDIESLKQPPDKRCSGSKSLARKGSYRMEKQETEEPSKNLFIKVLPPQQDQLKLPLVQSKALITVPSVLNSPMSADSGDGRSKRFQRWTTIHPRKILLFFATMSSIGTMTLIYFTLAINRRGGL</sequence>
<comment type="caution">
    <text evidence="3">The sequence shown here is derived from an EMBL/GenBank/DDBJ whole genome shotgun (WGS) entry which is preliminary data.</text>
</comment>
<evidence type="ECO:0000313" key="4">
    <source>
        <dbReference type="Proteomes" id="UP000829196"/>
    </source>
</evidence>
<keyword evidence="2" id="KW-0812">Transmembrane</keyword>
<gene>
    <name evidence="3" type="ORF">KFK09_010752</name>
</gene>
<feature type="transmembrane region" description="Helical" evidence="2">
    <location>
        <begin position="118"/>
        <end position="140"/>
    </location>
</feature>
<evidence type="ECO:0000256" key="2">
    <source>
        <dbReference type="SAM" id="Phobius"/>
    </source>
</evidence>
<name>A0A8T3BAT7_DENNO</name>
<accession>A0A8T3BAT7</accession>
<keyword evidence="2" id="KW-1133">Transmembrane helix</keyword>
<feature type="region of interest" description="Disordered" evidence="1">
    <location>
        <begin position="30"/>
        <end position="56"/>
    </location>
</feature>
<evidence type="ECO:0000256" key="1">
    <source>
        <dbReference type="SAM" id="MobiDB-lite"/>
    </source>
</evidence>
<dbReference type="PANTHER" id="PTHR34064">
    <property type="entry name" value="OS04G0672300 PROTEIN"/>
    <property type="match status" value="1"/>
</dbReference>
<keyword evidence="2" id="KW-0472">Membrane</keyword>
<protein>
    <submittedName>
        <fullName evidence="3">Uncharacterized protein</fullName>
    </submittedName>
</protein>
<reference evidence="3" key="1">
    <citation type="journal article" date="2022" name="Front. Genet.">
        <title>Chromosome-Scale Assembly of the Dendrobium nobile Genome Provides Insights Into the Molecular Mechanism of the Biosynthesis of the Medicinal Active Ingredient of Dendrobium.</title>
        <authorList>
            <person name="Xu Q."/>
            <person name="Niu S.-C."/>
            <person name="Li K.-L."/>
            <person name="Zheng P.-J."/>
            <person name="Zhang X.-J."/>
            <person name="Jia Y."/>
            <person name="Liu Y."/>
            <person name="Niu Y.-X."/>
            <person name="Yu L.-H."/>
            <person name="Chen D.-F."/>
            <person name="Zhang G.-Q."/>
        </authorList>
    </citation>
    <scope>NUCLEOTIDE SEQUENCE</scope>
    <source>
        <tissue evidence="3">Leaf</tissue>
    </source>
</reference>
<keyword evidence="4" id="KW-1185">Reference proteome</keyword>
<dbReference type="Proteomes" id="UP000829196">
    <property type="component" value="Unassembled WGS sequence"/>
</dbReference>
<dbReference type="AlphaFoldDB" id="A0A8T3BAT7"/>
<dbReference type="PANTHER" id="PTHR34064:SF3">
    <property type="entry name" value="OS04G0672300 PROTEIN"/>
    <property type="match status" value="1"/>
</dbReference>
<organism evidence="3 4">
    <name type="scientific">Dendrobium nobile</name>
    <name type="common">Orchid</name>
    <dbReference type="NCBI Taxonomy" id="94219"/>
    <lineage>
        <taxon>Eukaryota</taxon>
        <taxon>Viridiplantae</taxon>
        <taxon>Streptophyta</taxon>
        <taxon>Embryophyta</taxon>
        <taxon>Tracheophyta</taxon>
        <taxon>Spermatophyta</taxon>
        <taxon>Magnoliopsida</taxon>
        <taxon>Liliopsida</taxon>
        <taxon>Asparagales</taxon>
        <taxon>Orchidaceae</taxon>
        <taxon>Epidendroideae</taxon>
        <taxon>Malaxideae</taxon>
        <taxon>Dendrobiinae</taxon>
        <taxon>Dendrobium</taxon>
    </lineage>
</organism>
<evidence type="ECO:0000313" key="3">
    <source>
        <dbReference type="EMBL" id="KAI0510152.1"/>
    </source>
</evidence>